<protein>
    <submittedName>
        <fullName evidence="1">Uncharacterized protein</fullName>
    </submittedName>
</protein>
<organism evidence="1 2">
    <name type="scientific">Mya arenaria</name>
    <name type="common">Soft-shell clam</name>
    <dbReference type="NCBI Taxonomy" id="6604"/>
    <lineage>
        <taxon>Eukaryota</taxon>
        <taxon>Metazoa</taxon>
        <taxon>Spiralia</taxon>
        <taxon>Lophotrochozoa</taxon>
        <taxon>Mollusca</taxon>
        <taxon>Bivalvia</taxon>
        <taxon>Autobranchia</taxon>
        <taxon>Heteroconchia</taxon>
        <taxon>Euheterodonta</taxon>
        <taxon>Imparidentia</taxon>
        <taxon>Neoheterodontei</taxon>
        <taxon>Myida</taxon>
        <taxon>Myoidea</taxon>
        <taxon>Myidae</taxon>
        <taxon>Mya</taxon>
    </lineage>
</organism>
<dbReference type="EMBL" id="CP111016">
    <property type="protein sequence ID" value="WAR06008.1"/>
    <property type="molecule type" value="Genomic_DNA"/>
</dbReference>
<reference evidence="1" key="1">
    <citation type="submission" date="2022-11" db="EMBL/GenBank/DDBJ databases">
        <title>Centuries of genome instability and evolution in soft-shell clam transmissible cancer (bioRxiv).</title>
        <authorList>
            <person name="Hart S.F.M."/>
            <person name="Yonemitsu M.A."/>
            <person name="Giersch R.M."/>
            <person name="Beal B.F."/>
            <person name="Arriagada G."/>
            <person name="Davis B.W."/>
            <person name="Ostrander E.A."/>
            <person name="Goff S.P."/>
            <person name="Metzger M.J."/>
        </authorList>
    </citation>
    <scope>NUCLEOTIDE SEQUENCE</scope>
    <source>
        <strain evidence="1">MELC-2E11</strain>
        <tissue evidence="1">Siphon/mantle</tissue>
    </source>
</reference>
<sequence length="109" mass="12236">MYSDSLRYLYQRRCSIFYVLPRVEIPDVIENTMYVPAEDISRHINNSGADALYAQPNKTKASSSAGTELYAEVNKVAPKKAAAKKHGKKAYENKTFEDSSLELTENKGV</sequence>
<keyword evidence="2" id="KW-1185">Reference proteome</keyword>
<accession>A0ABY7EBA4</accession>
<name>A0ABY7EBA4_MYAAR</name>
<gene>
    <name evidence="1" type="ORF">MAR_021377</name>
</gene>
<dbReference type="Proteomes" id="UP001164746">
    <property type="component" value="Chromosome 5"/>
</dbReference>
<evidence type="ECO:0000313" key="1">
    <source>
        <dbReference type="EMBL" id="WAR06008.1"/>
    </source>
</evidence>
<evidence type="ECO:0000313" key="2">
    <source>
        <dbReference type="Proteomes" id="UP001164746"/>
    </source>
</evidence>
<proteinExistence type="predicted"/>